<dbReference type="PANTHER" id="PTHR13061:SF50">
    <property type="entry name" value="GAMMA CARBONIC ANHYDRASE 1, MITOCHONDRIAL"/>
    <property type="match status" value="1"/>
</dbReference>
<evidence type="ECO:0000313" key="2">
    <source>
        <dbReference type="Proteomes" id="UP000264036"/>
    </source>
</evidence>
<dbReference type="InterPro" id="IPR001451">
    <property type="entry name" value="Hexapep"/>
</dbReference>
<gene>
    <name evidence="1" type="ORF">DD666_08565</name>
</gene>
<dbReference type="Proteomes" id="UP000264036">
    <property type="component" value="Unassembled WGS sequence"/>
</dbReference>
<dbReference type="InterPro" id="IPR011004">
    <property type="entry name" value="Trimer_LpxA-like_sf"/>
</dbReference>
<name>A0A356LEV0_9BURK</name>
<dbReference type="SUPFAM" id="SSF51161">
    <property type="entry name" value="Trimeric LpxA-like enzymes"/>
    <property type="match status" value="1"/>
</dbReference>
<dbReference type="InterPro" id="IPR047324">
    <property type="entry name" value="LbH_gamma_CA-like"/>
</dbReference>
<organism evidence="1 2">
    <name type="scientific">Advenella kashmirensis</name>
    <dbReference type="NCBI Taxonomy" id="310575"/>
    <lineage>
        <taxon>Bacteria</taxon>
        <taxon>Pseudomonadati</taxon>
        <taxon>Pseudomonadota</taxon>
        <taxon>Betaproteobacteria</taxon>
        <taxon>Burkholderiales</taxon>
        <taxon>Alcaligenaceae</taxon>
    </lineage>
</organism>
<dbReference type="EMBL" id="DOEK01000021">
    <property type="protein sequence ID" value="HBP29454.1"/>
    <property type="molecule type" value="Genomic_DNA"/>
</dbReference>
<reference evidence="1 2" key="1">
    <citation type="journal article" date="2018" name="Nat. Biotechnol.">
        <title>A standardized bacterial taxonomy based on genome phylogeny substantially revises the tree of life.</title>
        <authorList>
            <person name="Parks D.H."/>
            <person name="Chuvochina M."/>
            <person name="Waite D.W."/>
            <person name="Rinke C."/>
            <person name="Skarshewski A."/>
            <person name="Chaumeil P.A."/>
            <person name="Hugenholtz P."/>
        </authorList>
    </citation>
    <scope>NUCLEOTIDE SEQUENCE [LARGE SCALE GENOMIC DNA]</scope>
    <source>
        <strain evidence="1">UBA10707</strain>
    </source>
</reference>
<dbReference type="Pfam" id="PF00132">
    <property type="entry name" value="Hexapep"/>
    <property type="match status" value="1"/>
</dbReference>
<accession>A0A356LEV0</accession>
<dbReference type="PANTHER" id="PTHR13061">
    <property type="entry name" value="DYNACTIN SUBUNIT P25"/>
    <property type="match status" value="1"/>
</dbReference>
<dbReference type="CDD" id="cd04645">
    <property type="entry name" value="LbH_gamma_CA_like"/>
    <property type="match status" value="1"/>
</dbReference>
<dbReference type="AlphaFoldDB" id="A0A356LEV0"/>
<dbReference type="InterPro" id="IPR050484">
    <property type="entry name" value="Transf_Hexapept/Carb_Anhydrase"/>
</dbReference>
<proteinExistence type="predicted"/>
<sequence length="173" mass="18434">MAVYQIDELAPNIDPTAFVFDSATVIGNVTLEKNVSVWANVAIRGDNAPILIKEGSNVQEGSVLHVDEGVPLTIERNVTVGHQAMLHGCTIGEGSLIGMQAIVLNNARIGKNCIIGAGAIVTEGKVIPDGSLVIGIGKIARTLSEDEIANIHKNTAHYVWQGQRYRSGLKRLT</sequence>
<evidence type="ECO:0000313" key="1">
    <source>
        <dbReference type="EMBL" id="HBP29454.1"/>
    </source>
</evidence>
<dbReference type="Gene3D" id="2.160.10.10">
    <property type="entry name" value="Hexapeptide repeat proteins"/>
    <property type="match status" value="1"/>
</dbReference>
<protein>
    <submittedName>
        <fullName evidence="1">Gamma carbonic anhydrase family protein</fullName>
    </submittedName>
</protein>
<comment type="caution">
    <text evidence="1">The sequence shown here is derived from an EMBL/GenBank/DDBJ whole genome shotgun (WGS) entry which is preliminary data.</text>
</comment>